<dbReference type="EMBL" id="CADCTW010000153">
    <property type="protein sequence ID" value="CAA9344499.1"/>
    <property type="molecule type" value="Genomic_DNA"/>
</dbReference>
<protein>
    <submittedName>
        <fullName evidence="2">Uncharacterized protein</fullName>
    </submittedName>
</protein>
<sequence>MSHSECGGMGEVRKRTAGKIARGRAGVNARRPAPMER</sequence>
<feature type="region of interest" description="Disordered" evidence="1">
    <location>
        <begin position="1"/>
        <end position="37"/>
    </location>
</feature>
<proteinExistence type="predicted"/>
<evidence type="ECO:0000313" key="2">
    <source>
        <dbReference type="EMBL" id="CAA9344499.1"/>
    </source>
</evidence>
<evidence type="ECO:0000256" key="1">
    <source>
        <dbReference type="SAM" id="MobiDB-lite"/>
    </source>
</evidence>
<name>A0A6J4LYX3_9BACT</name>
<reference evidence="2" key="1">
    <citation type="submission" date="2020-02" db="EMBL/GenBank/DDBJ databases">
        <authorList>
            <person name="Meier V. D."/>
        </authorList>
    </citation>
    <scope>NUCLEOTIDE SEQUENCE</scope>
    <source>
        <strain evidence="2">AVDCRST_MAG68</strain>
    </source>
</reference>
<gene>
    <name evidence="2" type="ORF">AVDCRST_MAG68-3276</name>
</gene>
<dbReference type="AlphaFoldDB" id="A0A6J4LYX3"/>
<accession>A0A6J4LYX3</accession>
<organism evidence="2">
    <name type="scientific">uncultured Gemmatimonadota bacterium</name>
    <dbReference type="NCBI Taxonomy" id="203437"/>
    <lineage>
        <taxon>Bacteria</taxon>
        <taxon>Pseudomonadati</taxon>
        <taxon>Gemmatimonadota</taxon>
        <taxon>environmental samples</taxon>
    </lineage>
</organism>